<dbReference type="Pfam" id="PF06808">
    <property type="entry name" value="DctM"/>
    <property type="match status" value="1"/>
</dbReference>
<dbReference type="EMBL" id="RJKX01000011">
    <property type="protein sequence ID" value="ROQ00986.1"/>
    <property type="molecule type" value="Genomic_DNA"/>
</dbReference>
<dbReference type="PANTHER" id="PTHR33362">
    <property type="entry name" value="SIALIC ACID TRAP TRANSPORTER PERMEASE PROTEIN SIAT-RELATED"/>
    <property type="match status" value="1"/>
</dbReference>
<keyword evidence="5 7" id="KW-1133">Transmembrane helix</keyword>
<feature type="transmembrane region" description="Helical" evidence="7">
    <location>
        <begin position="174"/>
        <end position="199"/>
    </location>
</feature>
<evidence type="ECO:0000256" key="3">
    <source>
        <dbReference type="ARBA" id="ARBA00022519"/>
    </source>
</evidence>
<protein>
    <recommendedName>
        <fullName evidence="7">TRAP transporter large permease protein</fullName>
    </recommendedName>
</protein>
<sequence length="432" mass="45826">MELLIPGLIIIGLLLALLTFGVPIAFALAAAGIVGLVMERPWRGIEFLLSTFAYANTAHFAYVVLPLFLFMGHMAFSAGLSRRAFQLGQQLLGRLPGGLAAATIVGCAAFSTICGSSVATASTMAKVALPEMLRHGYKQRLAAGCVAAGGTLGVLIPPSGILVIYSIITQVSLLKLFLAAFIPGLFTAIVYIAGIWLMVKRDPSLAGPPVTERYTWRQNGRAFVQSWEVLLLFAAVTGTIYLGIATPTEAAALGAFFALMAVLRRPGRWKNLGDGLRETGSATCSIFALIIGAGLFSLGLSTTQFPTHLATMAAGLDLSPTMMIVLILLPYLILGMFLDGISMILITMPIVFPIVTHVGFDPILFGLLVTKAVEIGAITPPVGLNAFVVKSAAPELSLSEVFRGCVPFVFMELFIVAVMIGFPDLSLFLVRD</sequence>
<dbReference type="GO" id="GO:0022857">
    <property type="term" value="F:transmembrane transporter activity"/>
    <property type="evidence" value="ECO:0007669"/>
    <property type="project" value="UniProtKB-UniRule"/>
</dbReference>
<feature type="transmembrane region" description="Helical" evidence="7">
    <location>
        <begin position="220"/>
        <end position="244"/>
    </location>
</feature>
<keyword evidence="7" id="KW-0813">Transport</keyword>
<evidence type="ECO:0000313" key="9">
    <source>
        <dbReference type="EMBL" id="ROQ00986.1"/>
    </source>
</evidence>
<dbReference type="PANTHER" id="PTHR33362:SF5">
    <property type="entry name" value="C4-DICARBOXYLATE TRAP TRANSPORTER LARGE PERMEASE PROTEIN DCTM"/>
    <property type="match status" value="1"/>
</dbReference>
<evidence type="ECO:0000256" key="4">
    <source>
        <dbReference type="ARBA" id="ARBA00022692"/>
    </source>
</evidence>
<dbReference type="InterPro" id="IPR004681">
    <property type="entry name" value="TRAP_DctM"/>
</dbReference>
<feature type="transmembrane region" description="Helical" evidence="7">
    <location>
        <begin position="99"/>
        <end position="120"/>
    </location>
</feature>
<dbReference type="AlphaFoldDB" id="A0A3N1MIM8"/>
<feature type="transmembrane region" description="Helical" evidence="7">
    <location>
        <begin position="6"/>
        <end position="38"/>
    </location>
</feature>
<comment type="subunit">
    <text evidence="7">The complex comprises the extracytoplasmic solute receptor protein and the two transmembrane proteins.</text>
</comment>
<dbReference type="NCBIfam" id="TIGR00786">
    <property type="entry name" value="dctM"/>
    <property type="match status" value="1"/>
</dbReference>
<feature type="transmembrane region" description="Helical" evidence="7">
    <location>
        <begin position="312"/>
        <end position="334"/>
    </location>
</feature>
<name>A0A3N1MIM8_9PROT</name>
<dbReference type="PIRSF" id="PIRSF006066">
    <property type="entry name" value="HI0050"/>
    <property type="match status" value="1"/>
</dbReference>
<feature type="transmembrane region" description="Helical" evidence="7">
    <location>
        <begin position="59"/>
        <end position="79"/>
    </location>
</feature>
<evidence type="ECO:0000259" key="8">
    <source>
        <dbReference type="Pfam" id="PF06808"/>
    </source>
</evidence>
<dbReference type="GO" id="GO:0005886">
    <property type="term" value="C:plasma membrane"/>
    <property type="evidence" value="ECO:0007669"/>
    <property type="project" value="UniProtKB-SubCell"/>
</dbReference>
<feature type="transmembrane region" description="Helical" evidence="7">
    <location>
        <begin position="250"/>
        <end position="267"/>
    </location>
</feature>
<evidence type="ECO:0000256" key="1">
    <source>
        <dbReference type="ARBA" id="ARBA00004429"/>
    </source>
</evidence>
<accession>A0A3N1MIM8</accession>
<organism evidence="9 10">
    <name type="scientific">Stella humosa</name>
    <dbReference type="NCBI Taxonomy" id="94"/>
    <lineage>
        <taxon>Bacteria</taxon>
        <taxon>Pseudomonadati</taxon>
        <taxon>Pseudomonadota</taxon>
        <taxon>Alphaproteobacteria</taxon>
        <taxon>Rhodospirillales</taxon>
        <taxon>Stellaceae</taxon>
        <taxon>Stella</taxon>
    </lineage>
</organism>
<dbReference type="OrthoDB" id="7847241at2"/>
<comment type="caution">
    <text evidence="9">The sequence shown here is derived from an EMBL/GenBank/DDBJ whole genome shotgun (WGS) entry which is preliminary data.</text>
</comment>
<comment type="similarity">
    <text evidence="7">Belongs to the TRAP transporter large permease family.</text>
</comment>
<feature type="transmembrane region" description="Helical" evidence="7">
    <location>
        <begin position="408"/>
        <end position="430"/>
    </location>
</feature>
<keyword evidence="6 7" id="KW-0472">Membrane</keyword>
<evidence type="ECO:0000256" key="5">
    <source>
        <dbReference type="ARBA" id="ARBA00022989"/>
    </source>
</evidence>
<gene>
    <name evidence="9" type="ORF">EDC65_0156</name>
</gene>
<feature type="transmembrane region" description="Helical" evidence="7">
    <location>
        <begin position="279"/>
        <end position="300"/>
    </location>
</feature>
<keyword evidence="4 7" id="KW-0812">Transmembrane</keyword>
<keyword evidence="3 7" id="KW-0997">Cell inner membrane</keyword>
<keyword evidence="2" id="KW-1003">Cell membrane</keyword>
<evidence type="ECO:0000256" key="7">
    <source>
        <dbReference type="RuleBase" id="RU369079"/>
    </source>
</evidence>
<dbReference type="InterPro" id="IPR010656">
    <property type="entry name" value="DctM"/>
</dbReference>
<comment type="function">
    <text evidence="7">Part of the tripartite ATP-independent periplasmic (TRAP) transport system.</text>
</comment>
<dbReference type="Proteomes" id="UP000278222">
    <property type="component" value="Unassembled WGS sequence"/>
</dbReference>
<evidence type="ECO:0000256" key="2">
    <source>
        <dbReference type="ARBA" id="ARBA00022475"/>
    </source>
</evidence>
<reference evidence="9 10" key="1">
    <citation type="submission" date="2018-11" db="EMBL/GenBank/DDBJ databases">
        <title>Genomic Encyclopedia of Type Strains, Phase IV (KMG-IV): sequencing the most valuable type-strain genomes for metagenomic binning, comparative biology and taxonomic classification.</title>
        <authorList>
            <person name="Goeker M."/>
        </authorList>
    </citation>
    <scope>NUCLEOTIDE SEQUENCE [LARGE SCALE GENOMIC DNA]</scope>
    <source>
        <strain evidence="9 10">DSM 5900</strain>
    </source>
</reference>
<feature type="domain" description="TRAP C4-dicarboxylate transport system permease DctM subunit" evidence="8">
    <location>
        <begin position="12"/>
        <end position="424"/>
    </location>
</feature>
<proteinExistence type="inferred from homology"/>
<feature type="transmembrane region" description="Helical" evidence="7">
    <location>
        <begin position="341"/>
        <end position="360"/>
    </location>
</feature>
<evidence type="ECO:0000256" key="6">
    <source>
        <dbReference type="ARBA" id="ARBA00023136"/>
    </source>
</evidence>
<comment type="subcellular location">
    <subcellularLocation>
        <location evidence="1 7">Cell inner membrane</location>
        <topology evidence="1 7">Multi-pass membrane protein</topology>
    </subcellularLocation>
</comment>
<feature type="transmembrane region" description="Helical" evidence="7">
    <location>
        <begin position="141"/>
        <end position="168"/>
    </location>
</feature>
<dbReference type="RefSeq" id="WP_123687792.1">
    <property type="nucleotide sequence ID" value="NZ_AP019700.1"/>
</dbReference>
<keyword evidence="10" id="KW-1185">Reference proteome</keyword>
<evidence type="ECO:0000313" key="10">
    <source>
        <dbReference type="Proteomes" id="UP000278222"/>
    </source>
</evidence>